<comment type="caution">
    <text evidence="2">The sequence shown here is derived from an EMBL/GenBank/DDBJ whole genome shotgun (WGS) entry which is preliminary data.</text>
</comment>
<organism evidence="2 3">
    <name type="scientific">Tropilaelaps mercedesae</name>
    <dbReference type="NCBI Taxonomy" id="418985"/>
    <lineage>
        <taxon>Eukaryota</taxon>
        <taxon>Metazoa</taxon>
        <taxon>Ecdysozoa</taxon>
        <taxon>Arthropoda</taxon>
        <taxon>Chelicerata</taxon>
        <taxon>Arachnida</taxon>
        <taxon>Acari</taxon>
        <taxon>Parasitiformes</taxon>
        <taxon>Mesostigmata</taxon>
        <taxon>Gamasina</taxon>
        <taxon>Dermanyssoidea</taxon>
        <taxon>Laelapidae</taxon>
        <taxon>Tropilaelaps</taxon>
    </lineage>
</organism>
<reference evidence="2 3" key="1">
    <citation type="journal article" date="2017" name="Gigascience">
        <title>Draft genome of the honey bee ectoparasitic mite, Tropilaelaps mercedesae, is shaped by the parasitic life history.</title>
        <authorList>
            <person name="Dong X."/>
            <person name="Armstrong S.D."/>
            <person name="Xia D."/>
            <person name="Makepeace B.L."/>
            <person name="Darby A.C."/>
            <person name="Kadowaki T."/>
        </authorList>
    </citation>
    <scope>NUCLEOTIDE SEQUENCE [LARGE SCALE GENOMIC DNA]</scope>
    <source>
        <strain evidence="2">Wuxi-XJTLU</strain>
    </source>
</reference>
<feature type="non-terminal residue" evidence="2">
    <location>
        <position position="108"/>
    </location>
</feature>
<dbReference type="OrthoDB" id="10549104at2759"/>
<proteinExistence type="predicted"/>
<evidence type="ECO:0000313" key="2">
    <source>
        <dbReference type="EMBL" id="OQR77806.1"/>
    </source>
</evidence>
<dbReference type="Proteomes" id="UP000192247">
    <property type="component" value="Unassembled WGS sequence"/>
</dbReference>
<accession>A0A1V9XWD7</accession>
<dbReference type="InParanoid" id="A0A1V9XWD7"/>
<name>A0A1V9XWD7_9ACAR</name>
<protein>
    <submittedName>
        <fullName evidence="2">Uncharacterized protein</fullName>
    </submittedName>
</protein>
<dbReference type="AlphaFoldDB" id="A0A1V9XWD7"/>
<dbReference type="EMBL" id="MNPL01003041">
    <property type="protein sequence ID" value="OQR77806.1"/>
    <property type="molecule type" value="Genomic_DNA"/>
</dbReference>
<evidence type="ECO:0000313" key="3">
    <source>
        <dbReference type="Proteomes" id="UP000192247"/>
    </source>
</evidence>
<evidence type="ECO:0000256" key="1">
    <source>
        <dbReference type="SAM" id="MobiDB-lite"/>
    </source>
</evidence>
<keyword evidence="3" id="KW-1185">Reference proteome</keyword>
<sequence>MYVDYEIVLSGKKTEIIPILKKPTLRRVGSAGDSGGRDKVQRSPRKSHARSHEKVQIRMSLVEEQQLTPITVGTAYKKPSIYKRKKLLAAAHEFSKLMDFNRIEVESE</sequence>
<gene>
    <name evidence="2" type="ORF">BIW11_06828</name>
</gene>
<feature type="region of interest" description="Disordered" evidence="1">
    <location>
        <begin position="26"/>
        <end position="55"/>
    </location>
</feature>